<evidence type="ECO:0000256" key="1">
    <source>
        <dbReference type="SAM" id="Phobius"/>
    </source>
</evidence>
<dbReference type="EMBL" id="JAUCGQ010000004">
    <property type="protein sequence ID" value="MDM7856549.1"/>
    <property type="molecule type" value="Genomic_DNA"/>
</dbReference>
<sequence length="323" mass="33718">MSGVLRAELVRLRVRRFTWLVLVVVAAVSASVAVYAWREARTPTPAEVAAAHESYQQDRAAWLDGGRDDCEKRNRDMKAKGFEPFDCDLFAPELENYVPYEPTWDDDGMPYLGSLASPVVIGALLLGASLVTAEFGAGSMGLWLTFVAPRGRAFRAKVAAAGVGGALVGLLGALVGAGGTLAAFAVLHRLHGNGWAASGVAGRLAVLGALAAVVGAGLGFALRHVAAVMGIALWWVLSVEVVAPLAWARARPLTLGLNVRAWVEGSAPYTVPQWVADPQLTGGGSVQDVEHVVRGLQGGLVLAVVAAVVAVAGLVVFRVRDVS</sequence>
<evidence type="ECO:0000313" key="3">
    <source>
        <dbReference type="Proteomes" id="UP001529338"/>
    </source>
</evidence>
<evidence type="ECO:0008006" key="4">
    <source>
        <dbReference type="Google" id="ProtNLM"/>
    </source>
</evidence>
<reference evidence="2 3" key="1">
    <citation type="submission" date="2023-06" db="EMBL/GenBank/DDBJ databases">
        <title>Cellulomonas sp. MW4 Whole genome sequence.</title>
        <authorList>
            <person name="Park S."/>
        </authorList>
    </citation>
    <scope>NUCLEOTIDE SEQUENCE [LARGE SCALE GENOMIC DNA]</scope>
    <source>
        <strain evidence="2 3">MW4</strain>
    </source>
</reference>
<proteinExistence type="predicted"/>
<evidence type="ECO:0000313" key="2">
    <source>
        <dbReference type="EMBL" id="MDM7856549.1"/>
    </source>
</evidence>
<comment type="caution">
    <text evidence="2">The sequence shown here is derived from an EMBL/GenBank/DDBJ whole genome shotgun (WGS) entry which is preliminary data.</text>
</comment>
<organism evidence="2 3">
    <name type="scientific">Cellulomonas alba</name>
    <dbReference type="NCBI Taxonomy" id="3053467"/>
    <lineage>
        <taxon>Bacteria</taxon>
        <taxon>Bacillati</taxon>
        <taxon>Actinomycetota</taxon>
        <taxon>Actinomycetes</taxon>
        <taxon>Micrococcales</taxon>
        <taxon>Cellulomonadaceae</taxon>
        <taxon>Cellulomonas</taxon>
    </lineage>
</organism>
<feature type="transmembrane region" description="Helical" evidence="1">
    <location>
        <begin position="200"/>
        <end position="220"/>
    </location>
</feature>
<dbReference type="Proteomes" id="UP001529338">
    <property type="component" value="Unassembled WGS sequence"/>
</dbReference>
<protein>
    <recommendedName>
        <fullName evidence="4">ABC transporter permease</fullName>
    </recommendedName>
</protein>
<accession>A0ABT7SKI7</accession>
<keyword evidence="3" id="KW-1185">Reference proteome</keyword>
<feature type="transmembrane region" description="Helical" evidence="1">
    <location>
        <begin position="17"/>
        <end position="37"/>
    </location>
</feature>
<feature type="transmembrane region" description="Helical" evidence="1">
    <location>
        <begin position="158"/>
        <end position="188"/>
    </location>
</feature>
<feature type="transmembrane region" description="Helical" evidence="1">
    <location>
        <begin position="227"/>
        <end position="247"/>
    </location>
</feature>
<name>A0ABT7SKI7_9CELL</name>
<keyword evidence="1" id="KW-0812">Transmembrane</keyword>
<gene>
    <name evidence="2" type="ORF">QRT04_16540</name>
</gene>
<dbReference type="RefSeq" id="WP_289456795.1">
    <property type="nucleotide sequence ID" value="NZ_JAUCGQ010000004.1"/>
</dbReference>
<feature type="transmembrane region" description="Helical" evidence="1">
    <location>
        <begin position="296"/>
        <end position="317"/>
    </location>
</feature>
<feature type="transmembrane region" description="Helical" evidence="1">
    <location>
        <begin position="119"/>
        <end position="146"/>
    </location>
</feature>
<keyword evidence="1" id="KW-0472">Membrane</keyword>
<keyword evidence="1" id="KW-1133">Transmembrane helix</keyword>